<keyword evidence="3" id="KW-0786">Thiamine pyrophosphate</keyword>
<dbReference type="Pfam" id="PF02780">
    <property type="entry name" value="Transketolase_C"/>
    <property type="match status" value="1"/>
</dbReference>
<dbReference type="SUPFAM" id="SSF52518">
    <property type="entry name" value="Thiamin diphosphate-binding fold (THDP-binding)"/>
    <property type="match status" value="1"/>
</dbReference>
<gene>
    <name evidence="5" type="ORF">IAC18_02685</name>
</gene>
<comment type="cofactor">
    <cofactor evidence="1">
        <name>thiamine diphosphate</name>
        <dbReference type="ChEBI" id="CHEBI:58937"/>
    </cofactor>
</comment>
<dbReference type="InterPro" id="IPR009014">
    <property type="entry name" value="Transketo_C/PFOR_II"/>
</dbReference>
<evidence type="ECO:0000313" key="5">
    <source>
        <dbReference type="EMBL" id="HIS66450.1"/>
    </source>
</evidence>
<name>A0A9D1FCU4_9FIRM</name>
<dbReference type="InterPro" id="IPR005475">
    <property type="entry name" value="Transketolase-like_Pyr-bd"/>
</dbReference>
<comment type="caution">
    <text evidence="5">The sequence shown here is derived from an EMBL/GenBank/DDBJ whole genome shotgun (WGS) entry which is preliminary data.</text>
</comment>
<dbReference type="Gene3D" id="3.40.50.970">
    <property type="match status" value="1"/>
</dbReference>
<feature type="domain" description="Transketolase-like pyrimidine-binding" evidence="4">
    <location>
        <begin position="1"/>
        <end position="101"/>
    </location>
</feature>
<evidence type="ECO:0000256" key="1">
    <source>
        <dbReference type="ARBA" id="ARBA00001964"/>
    </source>
</evidence>
<evidence type="ECO:0000256" key="2">
    <source>
        <dbReference type="ARBA" id="ARBA00023002"/>
    </source>
</evidence>
<reference evidence="5" key="1">
    <citation type="submission" date="2020-10" db="EMBL/GenBank/DDBJ databases">
        <authorList>
            <person name="Gilroy R."/>
        </authorList>
    </citation>
    <scope>NUCLEOTIDE SEQUENCE</scope>
    <source>
        <strain evidence="5">ChiHjej10B9-9673</strain>
    </source>
</reference>
<dbReference type="PANTHER" id="PTHR43257">
    <property type="entry name" value="PYRUVATE DEHYDROGENASE E1 COMPONENT BETA SUBUNIT"/>
    <property type="match status" value="1"/>
</dbReference>
<dbReference type="FunFam" id="3.40.50.920:FF:000001">
    <property type="entry name" value="Pyruvate dehydrogenase E1 beta subunit"/>
    <property type="match status" value="1"/>
</dbReference>
<proteinExistence type="predicted"/>
<evidence type="ECO:0000256" key="3">
    <source>
        <dbReference type="ARBA" id="ARBA00023052"/>
    </source>
</evidence>
<dbReference type="SMART" id="SM00861">
    <property type="entry name" value="Transket_pyr"/>
    <property type="match status" value="1"/>
</dbReference>
<dbReference type="GO" id="GO:0016491">
    <property type="term" value="F:oxidoreductase activity"/>
    <property type="evidence" value="ECO:0007669"/>
    <property type="project" value="UniProtKB-KW"/>
</dbReference>
<dbReference type="PANTHER" id="PTHR43257:SF2">
    <property type="entry name" value="PYRUVATE DEHYDROGENASE E1 COMPONENT SUBUNIT BETA"/>
    <property type="match status" value="1"/>
</dbReference>
<dbReference type="Gene3D" id="3.40.50.920">
    <property type="match status" value="1"/>
</dbReference>
<dbReference type="SUPFAM" id="SSF52922">
    <property type="entry name" value="TK C-terminal domain-like"/>
    <property type="match status" value="1"/>
</dbReference>
<evidence type="ECO:0000313" key="6">
    <source>
        <dbReference type="Proteomes" id="UP000824001"/>
    </source>
</evidence>
<protein>
    <submittedName>
        <fullName evidence="5">Alpha-ketoacid dehydrogenase subunit beta</fullName>
    </submittedName>
</protein>
<dbReference type="EMBL" id="DVJK01000072">
    <property type="protein sequence ID" value="HIS66450.1"/>
    <property type="molecule type" value="Genomic_DNA"/>
</dbReference>
<dbReference type="Pfam" id="PF02779">
    <property type="entry name" value="Transket_pyr"/>
    <property type="match status" value="1"/>
</dbReference>
<organism evidence="5 6">
    <name type="scientific">Candidatus Scatomorpha merdipullorum</name>
    <dbReference type="NCBI Taxonomy" id="2840927"/>
    <lineage>
        <taxon>Bacteria</taxon>
        <taxon>Bacillati</taxon>
        <taxon>Bacillota</taxon>
        <taxon>Clostridia</taxon>
        <taxon>Eubacteriales</taxon>
        <taxon>Candidatus Scatomorpha</taxon>
    </lineage>
</organism>
<accession>A0A9D1FCU4</accession>
<dbReference type="InterPro" id="IPR029061">
    <property type="entry name" value="THDP-binding"/>
</dbReference>
<evidence type="ECO:0000259" key="4">
    <source>
        <dbReference type="SMART" id="SM00861"/>
    </source>
</evidence>
<reference evidence="5" key="2">
    <citation type="journal article" date="2021" name="PeerJ">
        <title>Extensive microbial diversity within the chicken gut microbiome revealed by metagenomics and culture.</title>
        <authorList>
            <person name="Gilroy R."/>
            <person name="Ravi A."/>
            <person name="Getino M."/>
            <person name="Pursley I."/>
            <person name="Horton D.L."/>
            <person name="Alikhan N.F."/>
            <person name="Baker D."/>
            <person name="Gharbi K."/>
            <person name="Hall N."/>
            <person name="Watson M."/>
            <person name="Adriaenssens E.M."/>
            <person name="Foster-Nyarko E."/>
            <person name="Jarju S."/>
            <person name="Secka A."/>
            <person name="Antonio M."/>
            <person name="Oren A."/>
            <person name="Chaudhuri R.R."/>
            <person name="La Ragione R."/>
            <person name="Hildebrand F."/>
            <person name="Pallen M.J."/>
        </authorList>
    </citation>
    <scope>NUCLEOTIDE SEQUENCE</scope>
    <source>
        <strain evidence="5">ChiHjej10B9-9673</strain>
    </source>
</reference>
<dbReference type="Proteomes" id="UP000824001">
    <property type="component" value="Unassembled WGS sequence"/>
</dbReference>
<keyword evidence="2" id="KW-0560">Oxidoreductase</keyword>
<dbReference type="InterPro" id="IPR033248">
    <property type="entry name" value="Transketolase_C"/>
</dbReference>
<sequence length="244" mass="26433">AELMFCDFLTVGMDQLVNQAAKMRYMFGGKISMPMVVRLPAGAGTGAAAQHSQSLEAWLTHVPGLKVVYPSCAEDALGLMLTAIDDDDPVMYFENKVLMGVKGEVNSLEPIPLGKGKICRAGEDVSIITYGKQVYDALEAAEKLAADGISAEVIDLRSLYPLDKALIEETVSKTHHAIVVTEEVRRGGYGGEISAMIAEELFDYLDAPVARIGALDTPVPFAPVLEQYYMPNAEDIIRAAKKMF</sequence>
<dbReference type="AlphaFoldDB" id="A0A9D1FCU4"/>
<feature type="non-terminal residue" evidence="5">
    <location>
        <position position="1"/>
    </location>
</feature>